<feature type="chain" id="PRO_5022977073" evidence="2">
    <location>
        <begin position="29"/>
        <end position="219"/>
    </location>
</feature>
<gene>
    <name evidence="3" type="ORF">PSFLO_07771</name>
</gene>
<evidence type="ECO:0000313" key="4">
    <source>
        <dbReference type="Proteomes" id="UP000323386"/>
    </source>
</evidence>
<feature type="compositionally biased region" description="Basic and acidic residues" evidence="1">
    <location>
        <begin position="187"/>
        <end position="201"/>
    </location>
</feature>
<dbReference type="AlphaFoldDB" id="A0A5C3FD52"/>
<keyword evidence="2" id="KW-0732">Signal</keyword>
<evidence type="ECO:0000256" key="2">
    <source>
        <dbReference type="SAM" id="SignalP"/>
    </source>
</evidence>
<reference evidence="3 4" key="1">
    <citation type="submission" date="2018-03" db="EMBL/GenBank/DDBJ databases">
        <authorList>
            <person name="Guldener U."/>
        </authorList>
    </citation>
    <scope>NUCLEOTIDE SEQUENCE [LARGE SCALE GENOMIC DNA]</scope>
    <source>
        <strain evidence="3 4">DAOM196992</strain>
    </source>
</reference>
<proteinExistence type="predicted"/>
<feature type="region of interest" description="Disordered" evidence="1">
    <location>
        <begin position="150"/>
        <end position="219"/>
    </location>
</feature>
<feature type="signal peptide" evidence="2">
    <location>
        <begin position="1"/>
        <end position="28"/>
    </location>
</feature>
<name>A0A5C3FD52_9BASI</name>
<dbReference type="EMBL" id="OOIP01000102">
    <property type="protein sequence ID" value="SPO42288.1"/>
    <property type="molecule type" value="Genomic_DNA"/>
</dbReference>
<dbReference type="Proteomes" id="UP000323386">
    <property type="component" value="Unassembled WGS sequence"/>
</dbReference>
<keyword evidence="4" id="KW-1185">Reference proteome</keyword>
<evidence type="ECO:0000256" key="1">
    <source>
        <dbReference type="SAM" id="MobiDB-lite"/>
    </source>
</evidence>
<evidence type="ECO:0000313" key="3">
    <source>
        <dbReference type="EMBL" id="SPO42288.1"/>
    </source>
</evidence>
<organism evidence="3 4">
    <name type="scientific">Pseudozyma flocculosa</name>
    <dbReference type="NCBI Taxonomy" id="84751"/>
    <lineage>
        <taxon>Eukaryota</taxon>
        <taxon>Fungi</taxon>
        <taxon>Dikarya</taxon>
        <taxon>Basidiomycota</taxon>
        <taxon>Ustilaginomycotina</taxon>
        <taxon>Ustilaginomycetes</taxon>
        <taxon>Ustilaginales</taxon>
        <taxon>Ustilaginaceae</taxon>
        <taxon>Pseudozyma</taxon>
    </lineage>
</organism>
<feature type="compositionally biased region" description="Basic residues" evidence="1">
    <location>
        <begin position="168"/>
        <end position="186"/>
    </location>
</feature>
<protein>
    <submittedName>
        <fullName evidence="3">Uncharacterized protein</fullName>
    </submittedName>
</protein>
<accession>A0A5C3FD52</accession>
<sequence>MLETAAYGSKSIYLLHLAVLVWWICVRPSPSLHAGGQPALQGRINGRCSWAAIVAAAAAARRHLESAGTKAPELQGGLWRHPGTMYHILSQPQKGAASTLPPDPSLLCTIPAPSLAALCCPRPQGGKPADLPASWQHLLAFLWQTRLQDKTEQKTKSSSWQMQDHGTHQVHQRAGRKWGRGVRHGKAKEGRREEEDGEEKKGKRKLQHLGFPRGPPPQY</sequence>